<proteinExistence type="predicted"/>
<sequence>MGKVKRGSYAYWINKRNVMIYGVIMFVVASIVSFMLLKPMSYIYCYSIISLAFLGLSIYYNKRAKNVRNVDAK</sequence>
<organism evidence="2 3">
    <name type="scientific">Peptostreptococcus porci</name>
    <dbReference type="NCBI Taxonomy" id="2652282"/>
    <lineage>
        <taxon>Bacteria</taxon>
        <taxon>Bacillati</taxon>
        <taxon>Bacillota</taxon>
        <taxon>Clostridia</taxon>
        <taxon>Peptostreptococcales</taxon>
        <taxon>Peptostreptococcaceae</taxon>
        <taxon>Peptostreptococcus</taxon>
    </lineage>
</organism>
<evidence type="ECO:0000256" key="1">
    <source>
        <dbReference type="SAM" id="Phobius"/>
    </source>
</evidence>
<dbReference type="RefSeq" id="WP_091994594.1">
    <property type="nucleotide sequence ID" value="NZ_JAXDWS010000013.1"/>
</dbReference>
<dbReference type="AlphaFoldDB" id="A0A6N7X122"/>
<feature type="transmembrane region" description="Helical" evidence="1">
    <location>
        <begin position="20"/>
        <end position="37"/>
    </location>
</feature>
<dbReference type="Proteomes" id="UP000440713">
    <property type="component" value="Unassembled WGS sequence"/>
</dbReference>
<feature type="transmembrane region" description="Helical" evidence="1">
    <location>
        <begin position="43"/>
        <end position="60"/>
    </location>
</feature>
<accession>A0A6N7X122</accession>
<keyword evidence="3" id="KW-1185">Reference proteome</keyword>
<comment type="caution">
    <text evidence="2">The sequence shown here is derived from an EMBL/GenBank/DDBJ whole genome shotgun (WGS) entry which is preliminary data.</text>
</comment>
<gene>
    <name evidence="2" type="ORF">FYJ71_07570</name>
</gene>
<keyword evidence="1" id="KW-1133">Transmembrane helix</keyword>
<evidence type="ECO:0000313" key="2">
    <source>
        <dbReference type="EMBL" id="MST62825.1"/>
    </source>
</evidence>
<keyword evidence="1" id="KW-0472">Membrane</keyword>
<name>A0A6N7X122_9FIRM</name>
<evidence type="ECO:0000313" key="3">
    <source>
        <dbReference type="Proteomes" id="UP000440713"/>
    </source>
</evidence>
<dbReference type="EMBL" id="VUNE01000004">
    <property type="protein sequence ID" value="MST62825.1"/>
    <property type="molecule type" value="Genomic_DNA"/>
</dbReference>
<protein>
    <submittedName>
        <fullName evidence="2">Uncharacterized protein</fullName>
    </submittedName>
</protein>
<keyword evidence="1" id="KW-0812">Transmembrane</keyword>
<reference evidence="2 3" key="1">
    <citation type="submission" date="2019-08" db="EMBL/GenBank/DDBJ databases">
        <title>In-depth cultivation of the pig gut microbiome towards novel bacterial diversity and tailored functional studies.</title>
        <authorList>
            <person name="Wylensek D."/>
            <person name="Hitch T.C.A."/>
            <person name="Clavel T."/>
        </authorList>
    </citation>
    <scope>NUCLEOTIDE SEQUENCE [LARGE SCALE GENOMIC DNA]</scope>
    <source>
        <strain evidence="2 3">WCA-SAB-591-4A-A</strain>
    </source>
</reference>